<dbReference type="Proteomes" id="UP000192634">
    <property type="component" value="Unassembled WGS sequence"/>
</dbReference>
<evidence type="ECO:0000313" key="1">
    <source>
        <dbReference type="EMBL" id="SMC69236.1"/>
    </source>
</evidence>
<sequence length="269" mass="27860">MTDTTTAQDAVELPDLRSALMAEAAGEAAAAVTARRTEPGALRLGSLTDEELVAALGDVETAAPLGRWFSGLDDATAQTVRASALRSLTSRGEVVFAPDEEGTVAPRVGQRLLGLLRLRLEPARLVVESVVGSGPAFYVLRQGSAGWMRELVSADGFHSFDLLELDDTEINTFAAALGVGAGAAPSDVDLVQPADGEAPAAVREVLAAQEHVAQVTLTSAEGETTGLVVAVGADGALTLGRPAEDGSVHFTGASTDELRAVWTTWRTDQ</sequence>
<dbReference type="RefSeq" id="WP_084451264.1">
    <property type="nucleotide sequence ID" value="NZ_FWXN01000007.1"/>
</dbReference>
<accession>A0A1W2B8I0</accession>
<gene>
    <name evidence="1" type="ORF">SAMN06296429_107130</name>
</gene>
<dbReference type="EMBL" id="FWXN01000007">
    <property type="protein sequence ID" value="SMC69236.1"/>
    <property type="molecule type" value="Genomic_DNA"/>
</dbReference>
<evidence type="ECO:0000313" key="2">
    <source>
        <dbReference type="Proteomes" id="UP000192634"/>
    </source>
</evidence>
<name>A0A1W2B8I0_9MICO</name>
<dbReference type="AlphaFoldDB" id="A0A1W2B8I0"/>
<organism evidence="1 2">
    <name type="scientific">Janibacter indicus</name>
    <dbReference type="NCBI Taxonomy" id="857417"/>
    <lineage>
        <taxon>Bacteria</taxon>
        <taxon>Bacillati</taxon>
        <taxon>Actinomycetota</taxon>
        <taxon>Actinomycetes</taxon>
        <taxon>Micrococcales</taxon>
        <taxon>Intrasporangiaceae</taxon>
        <taxon>Janibacter</taxon>
    </lineage>
</organism>
<protein>
    <submittedName>
        <fullName evidence="1">Uncharacterized protein</fullName>
    </submittedName>
</protein>
<proteinExistence type="predicted"/>
<dbReference type="OrthoDB" id="4872387at2"/>
<reference evidence="1 2" key="1">
    <citation type="submission" date="2017-04" db="EMBL/GenBank/DDBJ databases">
        <authorList>
            <person name="Afonso C.L."/>
            <person name="Miller P.J."/>
            <person name="Scott M.A."/>
            <person name="Spackman E."/>
            <person name="Goraichik I."/>
            <person name="Dimitrov K.M."/>
            <person name="Suarez D.L."/>
            <person name="Swayne D.E."/>
        </authorList>
    </citation>
    <scope>NUCLEOTIDE SEQUENCE [LARGE SCALE GENOMIC DNA]</scope>
    <source>
        <strain evidence="1 2">CGMCC 1.12511</strain>
    </source>
</reference>